<dbReference type="Pfam" id="PF05569">
    <property type="entry name" value="Peptidase_M56"/>
    <property type="match status" value="1"/>
</dbReference>
<evidence type="ECO:0000256" key="1">
    <source>
        <dbReference type="SAM" id="Phobius"/>
    </source>
</evidence>
<dbReference type="EMBL" id="AJWY01014164">
    <property type="protein sequence ID" value="EKC44523.1"/>
    <property type="molecule type" value="Genomic_DNA"/>
</dbReference>
<accession>K1RG71</accession>
<feature type="transmembrane region" description="Helical" evidence="1">
    <location>
        <begin position="89"/>
        <end position="110"/>
    </location>
</feature>
<comment type="caution">
    <text evidence="3">The sequence shown here is derived from an EMBL/GenBank/DDBJ whole genome shotgun (WGS) entry which is preliminary data.</text>
</comment>
<dbReference type="PANTHER" id="PTHR34978">
    <property type="entry name" value="POSSIBLE SENSOR-TRANSDUCER PROTEIN BLAR"/>
    <property type="match status" value="1"/>
</dbReference>
<dbReference type="AlphaFoldDB" id="K1RG71"/>
<organism evidence="3">
    <name type="scientific">human gut metagenome</name>
    <dbReference type="NCBI Taxonomy" id="408170"/>
    <lineage>
        <taxon>unclassified sequences</taxon>
        <taxon>metagenomes</taxon>
        <taxon>organismal metagenomes</taxon>
    </lineage>
</organism>
<feature type="domain" description="Peptidase M56" evidence="2">
    <location>
        <begin position="2"/>
        <end position="233"/>
    </location>
</feature>
<feature type="non-terminal residue" evidence="3">
    <location>
        <position position="237"/>
    </location>
</feature>
<evidence type="ECO:0000313" key="3">
    <source>
        <dbReference type="EMBL" id="EKC44523.1"/>
    </source>
</evidence>
<keyword evidence="1" id="KW-1133">Transmembrane helix</keyword>
<protein>
    <submittedName>
        <fullName evidence="3">Peptidase M56 BlaR1</fullName>
    </submittedName>
</protein>
<sequence>MLLVMVLRVVLKKAPRAAHYGLWAIVAVRLLWPGDLLPRAGVSLVPTTEPISGDVLTAAGTAVSGGLPAVGSPAGAAAAETAARTGQSLGHIAAVVWLVGMAAMALYLAGSYVRLRVRLRTAVRLEDGVWESEQAPSPFVLGFIRPRIYLPFGLDRGSRDYVLAHERTHIRHRDHWVKPLAFLLLAVYWFNPLLWAAYILLCRDMEYACDEAVLRDLEEPDKRAYSQALLNCAGPRR</sequence>
<name>K1RG71_9ZZZZ</name>
<reference evidence="3" key="1">
    <citation type="journal article" date="2013" name="Environ. Microbiol.">
        <title>Microbiota from the distal guts of lean and obese adolescents exhibit partial functional redundancy besides clear differences in community structure.</title>
        <authorList>
            <person name="Ferrer M."/>
            <person name="Ruiz A."/>
            <person name="Lanza F."/>
            <person name="Haange S.B."/>
            <person name="Oberbach A."/>
            <person name="Till H."/>
            <person name="Bargiela R."/>
            <person name="Campoy C."/>
            <person name="Segura M.T."/>
            <person name="Richter M."/>
            <person name="von Bergen M."/>
            <person name="Seifert J."/>
            <person name="Suarez A."/>
        </authorList>
    </citation>
    <scope>NUCLEOTIDE SEQUENCE</scope>
</reference>
<proteinExistence type="predicted"/>
<dbReference type="PANTHER" id="PTHR34978:SF3">
    <property type="entry name" value="SLR0241 PROTEIN"/>
    <property type="match status" value="1"/>
</dbReference>
<gene>
    <name evidence="3" type="ORF">LEA_20608</name>
</gene>
<feature type="transmembrane region" description="Helical" evidence="1">
    <location>
        <begin position="180"/>
        <end position="201"/>
    </location>
</feature>
<dbReference type="InterPro" id="IPR052173">
    <property type="entry name" value="Beta-lactam_resp_regulator"/>
</dbReference>
<dbReference type="InterPro" id="IPR008756">
    <property type="entry name" value="Peptidase_M56"/>
</dbReference>
<evidence type="ECO:0000259" key="2">
    <source>
        <dbReference type="Pfam" id="PF05569"/>
    </source>
</evidence>
<keyword evidence="1" id="KW-0472">Membrane</keyword>
<keyword evidence="1" id="KW-0812">Transmembrane</keyword>
<dbReference type="CDD" id="cd07341">
    <property type="entry name" value="M56_BlaR1_MecR1_like"/>
    <property type="match status" value="1"/>
</dbReference>